<keyword evidence="2 3" id="KW-0732">Signal</keyword>
<dbReference type="AlphaFoldDB" id="A0AA42B855"/>
<evidence type="ECO:0000313" key="6">
    <source>
        <dbReference type="EMBL" id="MCM2680514.1"/>
    </source>
</evidence>
<dbReference type="GO" id="GO:0016020">
    <property type="term" value="C:membrane"/>
    <property type="evidence" value="ECO:0007669"/>
    <property type="project" value="InterPro"/>
</dbReference>
<feature type="domain" description="Ionotropic glutamate receptor C-terminal" evidence="5">
    <location>
        <begin position="35"/>
        <end position="258"/>
    </location>
</feature>
<keyword evidence="7" id="KW-1185">Reference proteome</keyword>
<gene>
    <name evidence="6" type="ORF">NAF29_12675</name>
</gene>
<dbReference type="SMART" id="SM00079">
    <property type="entry name" value="PBPe"/>
    <property type="match status" value="1"/>
</dbReference>
<name>A0AA42B855_9GAMM</name>
<dbReference type="Pfam" id="PF00497">
    <property type="entry name" value="SBP_bac_3"/>
    <property type="match status" value="1"/>
</dbReference>
<dbReference type="EMBL" id="JAMQGP010000006">
    <property type="protein sequence ID" value="MCM2680514.1"/>
    <property type="molecule type" value="Genomic_DNA"/>
</dbReference>
<evidence type="ECO:0000256" key="2">
    <source>
        <dbReference type="ARBA" id="ARBA00022729"/>
    </source>
</evidence>
<evidence type="ECO:0000313" key="7">
    <source>
        <dbReference type="Proteomes" id="UP001165393"/>
    </source>
</evidence>
<feature type="signal peptide" evidence="3">
    <location>
        <begin position="1"/>
        <end position="22"/>
    </location>
</feature>
<dbReference type="GO" id="GO:0015276">
    <property type="term" value="F:ligand-gated monoatomic ion channel activity"/>
    <property type="evidence" value="ECO:0007669"/>
    <property type="project" value="InterPro"/>
</dbReference>
<organism evidence="6 7">
    <name type="scientific">Echinimonas agarilytica</name>
    <dbReference type="NCBI Taxonomy" id="1215918"/>
    <lineage>
        <taxon>Bacteria</taxon>
        <taxon>Pseudomonadati</taxon>
        <taxon>Pseudomonadota</taxon>
        <taxon>Gammaproteobacteria</taxon>
        <taxon>Alteromonadales</taxon>
        <taxon>Echinimonadaceae</taxon>
        <taxon>Echinimonas</taxon>
    </lineage>
</organism>
<feature type="chain" id="PRO_5041406050" evidence="3">
    <location>
        <begin position="23"/>
        <end position="266"/>
    </location>
</feature>
<dbReference type="Gene3D" id="3.40.190.10">
    <property type="entry name" value="Periplasmic binding protein-like II"/>
    <property type="match status" value="2"/>
</dbReference>
<dbReference type="RefSeq" id="WP_251261961.1">
    <property type="nucleotide sequence ID" value="NZ_JAMQGP010000006.1"/>
</dbReference>
<protein>
    <submittedName>
        <fullName evidence="6">Transporter substrate-binding domain-containing protein</fullName>
    </submittedName>
</protein>
<accession>A0AA42B855</accession>
<evidence type="ECO:0000259" key="4">
    <source>
        <dbReference type="SMART" id="SM00062"/>
    </source>
</evidence>
<feature type="domain" description="Solute-binding protein family 3/N-terminal" evidence="4">
    <location>
        <begin position="35"/>
        <end position="259"/>
    </location>
</feature>
<comment type="similarity">
    <text evidence="1">Belongs to the bacterial solute-binding protein 3 family.</text>
</comment>
<dbReference type="SMART" id="SM00062">
    <property type="entry name" value="PBPb"/>
    <property type="match status" value="1"/>
</dbReference>
<sequence length="266" mass="29252">MKKLILSALCACAMIFSSVASAAAPILDQVIARGELRVGLTGDQPPFNATTRDGQLMGFDVDLARAFASAMQLELKIVDMPFGELQKAIEQKKVDMVISGMAITPSRSLDMAFIGPYMMSGKSILAKSKTLDRLPNTADFNSPNVRVAALEKSTSMTFAERYLPNSKLGTVENYDEAIQQLLNDKIDIMVADLPICKLALLRHPGKGLTTMKRPLTVEPIGIAMSLEDPQFVQLADNYLETFEKMGLLTELKDKWFDNGEWVASLR</sequence>
<dbReference type="PANTHER" id="PTHR35936:SF17">
    <property type="entry name" value="ARGININE-BINDING EXTRACELLULAR PROTEIN ARTP"/>
    <property type="match status" value="1"/>
</dbReference>
<reference evidence="6 7" key="1">
    <citation type="journal article" date="2013" name="Antonie Van Leeuwenhoek">
        <title>Echinimonas agarilytica gen. nov., sp. nov., a new gammaproteobacterium isolated from the sea urchin Strongylocentrotus intermedius.</title>
        <authorList>
            <person name="Nedashkovskaya O.I."/>
            <person name="Stenkova A.M."/>
            <person name="Zhukova N.V."/>
            <person name="Van Trappen S."/>
            <person name="Lee J.S."/>
            <person name="Kim S.B."/>
        </authorList>
    </citation>
    <scope>NUCLEOTIDE SEQUENCE [LARGE SCALE GENOMIC DNA]</scope>
    <source>
        <strain evidence="6 7">KMM 6351</strain>
    </source>
</reference>
<comment type="caution">
    <text evidence="6">The sequence shown here is derived from an EMBL/GenBank/DDBJ whole genome shotgun (WGS) entry which is preliminary data.</text>
</comment>
<proteinExistence type="inferred from homology"/>
<dbReference type="InterPro" id="IPR001320">
    <property type="entry name" value="Iontro_rcpt_C"/>
</dbReference>
<evidence type="ECO:0000256" key="3">
    <source>
        <dbReference type="SAM" id="SignalP"/>
    </source>
</evidence>
<dbReference type="InterPro" id="IPR001638">
    <property type="entry name" value="Solute-binding_3/MltF_N"/>
</dbReference>
<evidence type="ECO:0000256" key="1">
    <source>
        <dbReference type="ARBA" id="ARBA00010333"/>
    </source>
</evidence>
<evidence type="ECO:0000259" key="5">
    <source>
        <dbReference type="SMART" id="SM00079"/>
    </source>
</evidence>
<dbReference type="SUPFAM" id="SSF53850">
    <property type="entry name" value="Periplasmic binding protein-like II"/>
    <property type="match status" value="1"/>
</dbReference>
<dbReference type="PANTHER" id="PTHR35936">
    <property type="entry name" value="MEMBRANE-BOUND LYTIC MUREIN TRANSGLYCOSYLASE F"/>
    <property type="match status" value="1"/>
</dbReference>
<dbReference type="Proteomes" id="UP001165393">
    <property type="component" value="Unassembled WGS sequence"/>
</dbReference>